<dbReference type="AlphaFoldDB" id="K0KZ20"/>
<dbReference type="InParanoid" id="K0KZ20"/>
<dbReference type="GO" id="GO:0006511">
    <property type="term" value="P:ubiquitin-dependent protein catabolic process"/>
    <property type="evidence" value="ECO:0007669"/>
    <property type="project" value="TreeGrafter"/>
</dbReference>
<evidence type="ECO:0000256" key="1">
    <source>
        <dbReference type="SAM" id="MobiDB-lite"/>
    </source>
</evidence>
<feature type="transmembrane region" description="Helical" evidence="2">
    <location>
        <begin position="239"/>
        <end position="260"/>
    </location>
</feature>
<dbReference type="HOGENOM" id="CLU_026112_0_0_1"/>
<name>K0KZ20_WICCF</name>
<dbReference type="FunCoup" id="K0KZ20">
    <property type="interactions" value="23"/>
</dbReference>
<dbReference type="Pfam" id="PF13920">
    <property type="entry name" value="zf-C3HC4_3"/>
    <property type="match status" value="1"/>
</dbReference>
<feature type="compositionally biased region" description="Polar residues" evidence="1">
    <location>
        <begin position="422"/>
        <end position="432"/>
    </location>
</feature>
<evidence type="ECO:0000256" key="2">
    <source>
        <dbReference type="SAM" id="Phobius"/>
    </source>
</evidence>
<proteinExistence type="predicted"/>
<gene>
    <name evidence="3" type="ORF">BN7_5926</name>
</gene>
<keyword evidence="2" id="KW-0812">Transmembrane</keyword>
<dbReference type="eggNOG" id="ENOG502QV7Y">
    <property type="taxonomic scope" value="Eukaryota"/>
</dbReference>
<evidence type="ECO:0000313" key="4">
    <source>
        <dbReference type="Proteomes" id="UP000009328"/>
    </source>
</evidence>
<evidence type="ECO:0000313" key="3">
    <source>
        <dbReference type="EMBL" id="CCH46333.1"/>
    </source>
</evidence>
<feature type="transmembrane region" description="Helical" evidence="2">
    <location>
        <begin position="272"/>
        <end position="291"/>
    </location>
</feature>
<dbReference type="EMBL" id="CAIF01000241">
    <property type="protein sequence ID" value="CCH46333.1"/>
    <property type="molecule type" value="Genomic_DNA"/>
</dbReference>
<dbReference type="PANTHER" id="PTHR22696:SF1">
    <property type="entry name" value="E3 UBIQUITIN-PROTEIN LIGASE RNF26"/>
    <property type="match status" value="1"/>
</dbReference>
<dbReference type="STRING" id="1206466.K0KZ20"/>
<feature type="transmembrane region" description="Helical" evidence="2">
    <location>
        <begin position="63"/>
        <end position="82"/>
    </location>
</feature>
<feature type="transmembrane region" description="Helical" evidence="2">
    <location>
        <begin position="207"/>
        <end position="227"/>
    </location>
</feature>
<keyword evidence="2" id="KW-0472">Membrane</keyword>
<feature type="region of interest" description="Disordered" evidence="1">
    <location>
        <begin position="422"/>
        <end position="442"/>
    </location>
</feature>
<keyword evidence="4" id="KW-1185">Reference proteome</keyword>
<dbReference type="Proteomes" id="UP000009328">
    <property type="component" value="Unassembled WGS sequence"/>
</dbReference>
<keyword evidence="2" id="KW-1133">Transmembrane helix</keyword>
<sequence length="677" mass="76988">MNGTNSTNGSMGSLGSTAAQFSAEYINKSSEIWFMPRILSSFSNAIQQQSKAALPDRTATINFGYLVSPYAGACMTMAIILNRTVVFASSRRNIHRLSNVPKITLRFMSIAVLIKALYDILKQFVSITPYLQNHVQIAGFNMFQNEVPSVDNFLWRIFISLCISQFLETFVSITSNQSAINDTGLTLFEHSLAFQECQFLSVPSSQLLYICLFSIIHQLIIHILGITNTKNYQLIPSTIMGLGFLIFYCYNIYTGGVLFFPTVAIISAIPQFLVFSIISLCLILYYLAVLINQDASTLTYTVMIENLKESINLQMNDDFHSALMRFGYIMFTAVENEEYVNELSDLILPKKTYLESNNSHLISGYMNDLQTNPELLFKESENSTIDDEQYQNSSIFKRFLNIAILYKKLFWLLFKSKKQQKRGQNNDSNINDENYDHDDQNSIGSVIPTAKPSIRSNSNDLKNSNINFKNINENELLSSDIDNSEDFIYESESDLDPLDFDSDYEDIDQEFDSPGYISSAAQARLSDATGTSSIINNRVLMKTTPIDELINPKDLIELINPTNIDQISYLNNLKTHLLQDKRLTRSLYSKINQDMLLKEVLLQNRTTNHGHNHHDHQQDDTDLSCVVCQTNNREIIVWPCKCFALCENCRISLGVRGFSICVCCRRKVDGYSKIYIP</sequence>
<comment type="caution">
    <text evidence="3">The sequence shown here is derived from an EMBL/GenBank/DDBJ whole genome shotgun (WGS) entry which is preliminary data.</text>
</comment>
<dbReference type="Gene3D" id="3.30.40.10">
    <property type="entry name" value="Zinc/RING finger domain, C3HC4 (zinc finger)"/>
    <property type="match status" value="1"/>
</dbReference>
<dbReference type="PANTHER" id="PTHR22696">
    <property type="entry name" value="E3 UBIQUITIN-PROTEIN LIGASE RNF26"/>
    <property type="match status" value="1"/>
</dbReference>
<organism evidence="3 4">
    <name type="scientific">Wickerhamomyces ciferrii (strain ATCC 14091 / BCRC 22168 / CBS 111 / JCM 3599 / NBRC 0793 / NRRL Y-1031 F-60-10)</name>
    <name type="common">Yeast</name>
    <name type="synonym">Pichia ciferrii</name>
    <dbReference type="NCBI Taxonomy" id="1206466"/>
    <lineage>
        <taxon>Eukaryota</taxon>
        <taxon>Fungi</taxon>
        <taxon>Dikarya</taxon>
        <taxon>Ascomycota</taxon>
        <taxon>Saccharomycotina</taxon>
        <taxon>Saccharomycetes</taxon>
        <taxon>Phaffomycetales</taxon>
        <taxon>Wickerhamomycetaceae</taxon>
        <taxon>Wickerhamomyces</taxon>
    </lineage>
</organism>
<dbReference type="GO" id="GO:0061630">
    <property type="term" value="F:ubiquitin protein ligase activity"/>
    <property type="evidence" value="ECO:0007669"/>
    <property type="project" value="TreeGrafter"/>
</dbReference>
<dbReference type="InterPro" id="IPR013083">
    <property type="entry name" value="Znf_RING/FYVE/PHD"/>
</dbReference>
<reference evidence="3 4" key="1">
    <citation type="journal article" date="2012" name="Eukaryot. Cell">
        <title>Draft genome sequence of Wickerhamomyces ciferrii NRRL Y-1031 F-60-10.</title>
        <authorList>
            <person name="Schneider J."/>
            <person name="Andrea H."/>
            <person name="Blom J."/>
            <person name="Jaenicke S."/>
            <person name="Ruckert C."/>
            <person name="Schorsch C."/>
            <person name="Szczepanowski R."/>
            <person name="Farwick M."/>
            <person name="Goesmann A."/>
            <person name="Puhler A."/>
            <person name="Schaffer S."/>
            <person name="Tauch A."/>
            <person name="Kohler T."/>
            <person name="Brinkrolf K."/>
        </authorList>
    </citation>
    <scope>NUCLEOTIDE SEQUENCE [LARGE SCALE GENOMIC DNA]</scope>
    <source>
        <strain evidence="4">ATCC 14091 / BCRC 22168 / CBS 111 / JCM 3599 / NBRC 0793 / NRRL Y-1031 F-60-10</strain>
    </source>
</reference>
<protein>
    <submittedName>
        <fullName evidence="3">Membrane protein</fullName>
    </submittedName>
</protein>
<accession>K0KZ20</accession>
<dbReference type="CDD" id="cd16616">
    <property type="entry name" value="mRING-HC-C4C4_Asi1p-like"/>
    <property type="match status" value="1"/>
</dbReference>
<dbReference type="GO" id="GO:0016567">
    <property type="term" value="P:protein ubiquitination"/>
    <property type="evidence" value="ECO:0007669"/>
    <property type="project" value="TreeGrafter"/>
</dbReference>